<comment type="caution">
    <text evidence="2">The sequence shown here is derived from an EMBL/GenBank/DDBJ whole genome shotgun (WGS) entry which is preliminary data.</text>
</comment>
<dbReference type="Proteomes" id="UP001589707">
    <property type="component" value="Unassembled WGS sequence"/>
</dbReference>
<evidence type="ECO:0000313" key="2">
    <source>
        <dbReference type="EMBL" id="MFB9777947.1"/>
    </source>
</evidence>
<accession>A0ABV5X8A6</accession>
<evidence type="ECO:0000313" key="3">
    <source>
        <dbReference type="Proteomes" id="UP001589707"/>
    </source>
</evidence>
<name>A0ABV5X8A6_9MICO</name>
<dbReference type="EMBL" id="JBHMAU010000132">
    <property type="protein sequence ID" value="MFB9777947.1"/>
    <property type="molecule type" value="Genomic_DNA"/>
</dbReference>
<dbReference type="Pfam" id="PF09481">
    <property type="entry name" value="CRISPR_Cse1"/>
    <property type="match status" value="1"/>
</dbReference>
<feature type="region of interest" description="Disordered" evidence="1">
    <location>
        <begin position="248"/>
        <end position="267"/>
    </location>
</feature>
<reference evidence="2 3" key="1">
    <citation type="submission" date="2024-09" db="EMBL/GenBank/DDBJ databases">
        <authorList>
            <person name="Sun Q."/>
            <person name="Mori K."/>
        </authorList>
    </citation>
    <scope>NUCLEOTIDE SEQUENCE [LARGE SCALE GENOMIC DNA]</scope>
    <source>
        <strain evidence="2 3">JCM 11683</strain>
    </source>
</reference>
<dbReference type="RefSeq" id="WP_376841955.1">
    <property type="nucleotide sequence ID" value="NZ_JBHMAU010000132.1"/>
</dbReference>
<organism evidence="2 3">
    <name type="scientific">Brevibacterium otitidis</name>
    <dbReference type="NCBI Taxonomy" id="53364"/>
    <lineage>
        <taxon>Bacteria</taxon>
        <taxon>Bacillati</taxon>
        <taxon>Actinomycetota</taxon>
        <taxon>Actinomycetes</taxon>
        <taxon>Micrococcales</taxon>
        <taxon>Brevibacteriaceae</taxon>
        <taxon>Brevibacterium</taxon>
    </lineage>
</organism>
<proteinExistence type="predicted"/>
<feature type="region of interest" description="Disordered" evidence="1">
    <location>
        <begin position="563"/>
        <end position="597"/>
    </location>
</feature>
<protein>
    <submittedName>
        <fullName evidence="2">Type I-E CRISPR-associated protein Cse1/CasA</fullName>
    </submittedName>
</protein>
<gene>
    <name evidence="2" type="primary">casA</name>
    <name evidence="2" type="synonym">cse1</name>
    <name evidence="2" type="ORF">ACFFN1_16340</name>
</gene>
<sequence length="597" mass="65300">MTTIPADASERRVEVHARPTFNLVDEPWIRVRLRDGSSAVMSLRTVYTRAGDIAVLDGESPTQDTAVFRLLMAILIRALRLTLDFPAEKDLSDVWTRIHAADNLSEILSDYLDYCAPRFDLFDPAVPFYQVADLETAKGEYADASVLIPDVGPSMFSTRTHDDARVLDAASAARWLVRLHAYDLSGIKSGALGDARVKDGKGYPIGTGWAGAIGSIMLTGPTLRDSLLLNLPVKAVLAAGFEADVDLPPWEREPDTPAGRGPDEVQPNGVIDLLTWQQRRVRLFPAPSAPEVVGVLICNGDKIARANRFDEPYAAQRHSAPQSKKAGYEICFARQLDPELTVWRGIQSVFVEADSAAASAPGKGRTAVPDRPAPVLEQLRRQLGDVVESAYGDTNLGLSLTGIAYGTQDAVIEMEMSETLPVSFALLTAAGRPLRRTAITAVDRVLSFRGQMRWFFRQLLVSAGDSPEDYPEQQVSAWLDDLQLAFVHWLSDLGPHTDAQTADLEWRKTMWTLTRRAIERGVEQAGPRAAIGRIEETETGTTFHSSARYETWIRNRLAEATGATFPTAGAQKGDPADSAEPTPQSSAEPLVKEKNNA</sequence>
<evidence type="ECO:0000256" key="1">
    <source>
        <dbReference type="SAM" id="MobiDB-lite"/>
    </source>
</evidence>
<dbReference type="Gene3D" id="1.10.132.100">
    <property type="match status" value="1"/>
</dbReference>
<dbReference type="InterPro" id="IPR013381">
    <property type="entry name" value="CRISPR-assoc_prot_Cse1"/>
</dbReference>
<keyword evidence="3" id="KW-1185">Reference proteome</keyword>
<dbReference type="NCBIfam" id="TIGR02547">
    <property type="entry name" value="casA_cse1"/>
    <property type="match status" value="1"/>
</dbReference>